<dbReference type="SUPFAM" id="SSF103473">
    <property type="entry name" value="MFS general substrate transporter"/>
    <property type="match status" value="1"/>
</dbReference>
<evidence type="ECO:0000256" key="8">
    <source>
        <dbReference type="SAM" id="Phobius"/>
    </source>
</evidence>
<feature type="transmembrane region" description="Helical" evidence="8">
    <location>
        <begin position="108"/>
        <end position="131"/>
    </location>
</feature>
<evidence type="ECO:0000256" key="3">
    <source>
        <dbReference type="ARBA" id="ARBA00022692"/>
    </source>
</evidence>
<feature type="transmembrane region" description="Helical" evidence="8">
    <location>
        <begin position="370"/>
        <end position="390"/>
    </location>
</feature>
<evidence type="ECO:0000256" key="4">
    <source>
        <dbReference type="ARBA" id="ARBA00022989"/>
    </source>
</evidence>
<evidence type="ECO:0000313" key="10">
    <source>
        <dbReference type="Proteomes" id="UP000279259"/>
    </source>
</evidence>
<gene>
    <name evidence="9" type="ORF">EHS25_002257</name>
</gene>
<dbReference type="OrthoDB" id="6730379at2759"/>
<dbReference type="GO" id="GO:0022857">
    <property type="term" value="F:transmembrane transporter activity"/>
    <property type="evidence" value="ECO:0007669"/>
    <property type="project" value="InterPro"/>
</dbReference>
<feature type="transmembrane region" description="Helical" evidence="8">
    <location>
        <begin position="310"/>
        <end position="332"/>
    </location>
</feature>
<comment type="similarity">
    <text evidence="6">Belongs to the major facilitator superfamily. Allantoate permease family.</text>
</comment>
<dbReference type="Proteomes" id="UP000279259">
    <property type="component" value="Unassembled WGS sequence"/>
</dbReference>
<dbReference type="GO" id="GO:0016020">
    <property type="term" value="C:membrane"/>
    <property type="evidence" value="ECO:0007669"/>
    <property type="project" value="UniProtKB-SubCell"/>
</dbReference>
<dbReference type="Gene3D" id="1.20.1250.20">
    <property type="entry name" value="MFS general substrate transporter like domains"/>
    <property type="match status" value="1"/>
</dbReference>
<dbReference type="PANTHER" id="PTHR43791:SF59">
    <property type="entry name" value="TRANSPORTER, PUTATIVE (AFU_ORTHOLOGUE AFUA_1G06550)-RELATED"/>
    <property type="match status" value="1"/>
</dbReference>
<dbReference type="Pfam" id="PF07690">
    <property type="entry name" value="MFS_1"/>
    <property type="match status" value="1"/>
</dbReference>
<keyword evidence="5 8" id="KW-0472">Membrane</keyword>
<proteinExistence type="inferred from homology"/>
<feature type="compositionally biased region" description="Basic and acidic residues" evidence="7">
    <location>
        <begin position="1"/>
        <end position="16"/>
    </location>
</feature>
<dbReference type="FunFam" id="1.20.1250.20:FF:000064">
    <property type="entry name" value="MFS allantoate transporter"/>
    <property type="match status" value="1"/>
</dbReference>
<dbReference type="InterPro" id="IPR036259">
    <property type="entry name" value="MFS_trans_sf"/>
</dbReference>
<feature type="region of interest" description="Disordered" evidence="7">
    <location>
        <begin position="1"/>
        <end position="25"/>
    </location>
</feature>
<sequence length="495" mass="55146">MQGKDSEIETAEDHANDTGTNAPLAEEEAIKTVRDVRDLDAAAVFLAEFGDALEVTPEDSARVRRKIDLRLLPLMATMYFMQQLDKSAVSFAAVFNIQKDAHLVGTQYAWLTTIVYVGSIVGQPVSTYALTRLPVNYFVGTNYILWSVCMVVMTACTNFNGMVALRFFLGLFEGCIAPTMMILLSMWWTRREQGFRSQWWYLQNGLATIIGSILTWGLGNAQGSHLFPYQRIFLTLGLLSLAASIVTFLMMPRDPIHATFLTRDEKRIALERVRYNQTGMHGQRFKWEQIAETFMDPKTFIFGFNPFQTILFNMVPGAIQIVLGLGSGYVMTRYKVWKSLVLLAFVAVSLGGAVGLYVSPRGNSYRSHLLGFYFMLQFSGSWAPIAFAWANANTAGATKKSAIATISWASVCIGNAIGPQLFGNDKAPYYFIGLRSQVISLSLVDLSLEAESKWAGLKAQQQENARSEQAAQGEVGQQGFLDLTDLKNDEFIYSF</sequence>
<keyword evidence="4 8" id="KW-1133">Transmembrane helix</keyword>
<dbReference type="AlphaFoldDB" id="A0A427YF52"/>
<feature type="transmembrane region" description="Helical" evidence="8">
    <location>
        <begin position="167"/>
        <end position="188"/>
    </location>
</feature>
<evidence type="ECO:0008006" key="11">
    <source>
        <dbReference type="Google" id="ProtNLM"/>
    </source>
</evidence>
<keyword evidence="2" id="KW-0813">Transport</keyword>
<evidence type="ECO:0000256" key="5">
    <source>
        <dbReference type="ARBA" id="ARBA00023136"/>
    </source>
</evidence>
<feature type="transmembrane region" description="Helical" evidence="8">
    <location>
        <begin position="339"/>
        <end position="358"/>
    </location>
</feature>
<feature type="transmembrane region" description="Helical" evidence="8">
    <location>
        <begin position="231"/>
        <end position="251"/>
    </location>
</feature>
<comment type="subcellular location">
    <subcellularLocation>
        <location evidence="1">Membrane</location>
        <topology evidence="1">Multi-pass membrane protein</topology>
    </subcellularLocation>
</comment>
<dbReference type="EMBL" id="RSCD01000013">
    <property type="protein sequence ID" value="RSH89706.1"/>
    <property type="molecule type" value="Genomic_DNA"/>
</dbReference>
<evidence type="ECO:0000256" key="7">
    <source>
        <dbReference type="SAM" id="MobiDB-lite"/>
    </source>
</evidence>
<evidence type="ECO:0000256" key="6">
    <source>
        <dbReference type="ARBA" id="ARBA00037968"/>
    </source>
</evidence>
<keyword evidence="10" id="KW-1185">Reference proteome</keyword>
<protein>
    <recommendedName>
        <fullName evidence="11">Major facilitator superfamily (MFS) profile domain-containing protein</fullName>
    </recommendedName>
</protein>
<keyword evidence="3 8" id="KW-0812">Transmembrane</keyword>
<organism evidence="9 10">
    <name type="scientific">Saitozyma podzolica</name>
    <dbReference type="NCBI Taxonomy" id="1890683"/>
    <lineage>
        <taxon>Eukaryota</taxon>
        <taxon>Fungi</taxon>
        <taxon>Dikarya</taxon>
        <taxon>Basidiomycota</taxon>
        <taxon>Agaricomycotina</taxon>
        <taxon>Tremellomycetes</taxon>
        <taxon>Tremellales</taxon>
        <taxon>Trimorphomycetaceae</taxon>
        <taxon>Saitozyma</taxon>
    </lineage>
</organism>
<reference evidence="9 10" key="1">
    <citation type="submission" date="2018-11" db="EMBL/GenBank/DDBJ databases">
        <title>Genome sequence of Saitozyma podzolica DSM 27192.</title>
        <authorList>
            <person name="Aliyu H."/>
            <person name="Gorte O."/>
            <person name="Ochsenreither K."/>
        </authorList>
    </citation>
    <scope>NUCLEOTIDE SEQUENCE [LARGE SCALE GENOMIC DNA]</scope>
    <source>
        <strain evidence="9 10">DSM 27192</strain>
    </source>
</reference>
<feature type="transmembrane region" description="Helical" evidence="8">
    <location>
        <begin position="200"/>
        <end position="219"/>
    </location>
</feature>
<feature type="transmembrane region" description="Helical" evidence="8">
    <location>
        <begin position="143"/>
        <end position="160"/>
    </location>
</feature>
<evidence type="ECO:0000313" key="9">
    <source>
        <dbReference type="EMBL" id="RSH89706.1"/>
    </source>
</evidence>
<dbReference type="PANTHER" id="PTHR43791">
    <property type="entry name" value="PERMEASE-RELATED"/>
    <property type="match status" value="1"/>
</dbReference>
<accession>A0A427YF52</accession>
<dbReference type="InterPro" id="IPR011701">
    <property type="entry name" value="MFS"/>
</dbReference>
<evidence type="ECO:0000256" key="2">
    <source>
        <dbReference type="ARBA" id="ARBA00022448"/>
    </source>
</evidence>
<evidence type="ECO:0000256" key="1">
    <source>
        <dbReference type="ARBA" id="ARBA00004141"/>
    </source>
</evidence>
<comment type="caution">
    <text evidence="9">The sequence shown here is derived from an EMBL/GenBank/DDBJ whole genome shotgun (WGS) entry which is preliminary data.</text>
</comment>
<name>A0A427YF52_9TREE</name>